<dbReference type="EMBL" id="JARBHB010000009">
    <property type="protein sequence ID" value="KAJ8875444.1"/>
    <property type="molecule type" value="Genomic_DNA"/>
</dbReference>
<accession>A0ABQ9GTW9</accession>
<dbReference type="InterPro" id="IPR054722">
    <property type="entry name" value="PolX-like_BBD"/>
</dbReference>
<reference evidence="2 3" key="1">
    <citation type="submission" date="2023-02" db="EMBL/GenBank/DDBJ databases">
        <title>LHISI_Scaffold_Assembly.</title>
        <authorList>
            <person name="Stuart O.P."/>
            <person name="Cleave R."/>
            <person name="Magrath M.J.L."/>
            <person name="Mikheyev A.S."/>
        </authorList>
    </citation>
    <scope>NUCLEOTIDE SEQUENCE [LARGE SCALE GENOMIC DNA]</scope>
    <source>
        <strain evidence="2">Daus_M_001</strain>
        <tissue evidence="2">Leg muscle</tissue>
    </source>
</reference>
<feature type="domain" description="Retrovirus-related Pol polyprotein from transposon TNT 1-94-like beta-barrel" evidence="1">
    <location>
        <begin position="208"/>
        <end position="282"/>
    </location>
</feature>
<comment type="caution">
    <text evidence="2">The sequence shown here is derived from an EMBL/GenBank/DDBJ whole genome shotgun (WGS) entry which is preliminary data.</text>
</comment>
<dbReference type="Pfam" id="PF22936">
    <property type="entry name" value="Pol_BBD"/>
    <property type="match status" value="1"/>
</dbReference>
<keyword evidence="3" id="KW-1185">Reference proteome</keyword>
<name>A0ABQ9GTW9_9NEOP</name>
<protein>
    <recommendedName>
        <fullName evidence="1">Retrovirus-related Pol polyprotein from transposon TNT 1-94-like beta-barrel domain-containing protein</fullName>
    </recommendedName>
</protein>
<organism evidence="2 3">
    <name type="scientific">Dryococelus australis</name>
    <dbReference type="NCBI Taxonomy" id="614101"/>
    <lineage>
        <taxon>Eukaryota</taxon>
        <taxon>Metazoa</taxon>
        <taxon>Ecdysozoa</taxon>
        <taxon>Arthropoda</taxon>
        <taxon>Hexapoda</taxon>
        <taxon>Insecta</taxon>
        <taxon>Pterygota</taxon>
        <taxon>Neoptera</taxon>
        <taxon>Polyneoptera</taxon>
        <taxon>Phasmatodea</taxon>
        <taxon>Verophasmatodea</taxon>
        <taxon>Anareolatae</taxon>
        <taxon>Phasmatidae</taxon>
        <taxon>Eurycanthinae</taxon>
        <taxon>Dryococelus</taxon>
    </lineage>
</organism>
<dbReference type="Proteomes" id="UP001159363">
    <property type="component" value="Chromosome 8"/>
</dbReference>
<proteinExistence type="predicted"/>
<evidence type="ECO:0000313" key="2">
    <source>
        <dbReference type="EMBL" id="KAJ8875444.1"/>
    </source>
</evidence>
<evidence type="ECO:0000259" key="1">
    <source>
        <dbReference type="Pfam" id="PF22936"/>
    </source>
</evidence>
<gene>
    <name evidence="2" type="ORF">PR048_023339</name>
</gene>
<sequence length="370" mass="42487">MAMAPEDFAHVGKLKGHSNFSIWKFQIVVLLKAADLYNVVSTEFREDEQDTNWRKKDAKAQRYIGMFDKLCSIYERDSSNNKSSLLQNFFNYKIDKVVSGLSDLQNRSMKLKSVGHTTFLTAWESTPKSGRVLINLTARLLAEEKRVKQKGPDYPECMEKQLGCKICKKDNHTEQNCYFRDRNKSTTSNMDKVAFLTKSMGGNLEGSWVFDSGCTSHMINNRDYLTNVTGIESEIITPKKNKNMCAELKENIGYQECVLKNVLSVPGLIINLILVHKITENGELKSQARRTMPDSKSKQTSDLNLWHRGIDHLNFDSMKKLATLSSGLEKLKFFTMRLLEIIHTDVCGPLDRMWHGFRYFVACLDDYTHF</sequence>
<evidence type="ECO:0000313" key="3">
    <source>
        <dbReference type="Proteomes" id="UP001159363"/>
    </source>
</evidence>